<dbReference type="EMBL" id="FOEF01000007">
    <property type="protein sequence ID" value="SEP38944.1"/>
    <property type="molecule type" value="Genomic_DNA"/>
</dbReference>
<accession>A0A1H8XFZ1</accession>
<feature type="domain" description="Beta-lactamase class A catalytic" evidence="1">
    <location>
        <begin position="27"/>
        <end position="147"/>
    </location>
</feature>
<dbReference type="PANTHER" id="PTHR35333">
    <property type="entry name" value="BETA-LACTAMASE"/>
    <property type="match status" value="1"/>
</dbReference>
<evidence type="ECO:0000313" key="2">
    <source>
        <dbReference type="EMBL" id="SEP38944.1"/>
    </source>
</evidence>
<dbReference type="InterPro" id="IPR000871">
    <property type="entry name" value="Beta-lactam_class-A"/>
</dbReference>
<organism evidence="2 3">
    <name type="scientific">Amycolatopsis saalfeldensis</name>
    <dbReference type="NCBI Taxonomy" id="394193"/>
    <lineage>
        <taxon>Bacteria</taxon>
        <taxon>Bacillati</taxon>
        <taxon>Actinomycetota</taxon>
        <taxon>Actinomycetes</taxon>
        <taxon>Pseudonocardiales</taxon>
        <taxon>Pseudonocardiaceae</taxon>
        <taxon>Amycolatopsis</taxon>
    </lineage>
</organism>
<dbReference type="GO" id="GO:0046677">
    <property type="term" value="P:response to antibiotic"/>
    <property type="evidence" value="ECO:0007669"/>
    <property type="project" value="InterPro"/>
</dbReference>
<dbReference type="PANTHER" id="PTHR35333:SF3">
    <property type="entry name" value="BETA-LACTAMASE-TYPE TRANSPEPTIDASE FOLD CONTAINING PROTEIN"/>
    <property type="match status" value="1"/>
</dbReference>
<dbReference type="InterPro" id="IPR012338">
    <property type="entry name" value="Beta-lactam/transpept-like"/>
</dbReference>
<keyword evidence="3" id="KW-1185">Reference proteome</keyword>
<dbReference type="AlphaFoldDB" id="A0A1H8XFZ1"/>
<reference evidence="2 3" key="1">
    <citation type="submission" date="2016-10" db="EMBL/GenBank/DDBJ databases">
        <authorList>
            <person name="de Groot N.N."/>
        </authorList>
    </citation>
    <scope>NUCLEOTIDE SEQUENCE [LARGE SCALE GENOMIC DNA]</scope>
    <source>
        <strain evidence="2 3">DSM 44993</strain>
    </source>
</reference>
<dbReference type="SUPFAM" id="SSF56601">
    <property type="entry name" value="beta-lactamase/transpeptidase-like"/>
    <property type="match status" value="1"/>
</dbReference>
<dbReference type="InterPro" id="IPR045155">
    <property type="entry name" value="Beta-lactam_cat"/>
</dbReference>
<sequence length="197" mass="20956">MTTAAETIATITRRAKEVGVRVWLHAAEIGGPRRLGIGEDEPVVTASVFKVPVALELARQAAEGAFDLAGRVTVAPGHPTPSPYGLATFRHEAVLSWHDLATLMIGISDNVATDLILAEVGREAVNASLRRLGFEHTAVPQDCREVLDSIGEDLGLSYEDDEGCSPGCRTSRCPRCARCGRSTRAGRRPPRSPGCSG</sequence>
<dbReference type="Proteomes" id="UP000198582">
    <property type="component" value="Unassembled WGS sequence"/>
</dbReference>
<dbReference type="Pfam" id="PF13354">
    <property type="entry name" value="Beta-lactamase2"/>
    <property type="match status" value="1"/>
</dbReference>
<protein>
    <submittedName>
        <fullName evidence="2">Beta-lactamase enzyme family protein</fullName>
    </submittedName>
</protein>
<gene>
    <name evidence="2" type="ORF">SAMN04489732_107205</name>
</gene>
<dbReference type="STRING" id="394193.SAMN04489732_107205"/>
<dbReference type="Gene3D" id="3.40.710.10">
    <property type="entry name" value="DD-peptidase/beta-lactamase superfamily"/>
    <property type="match status" value="1"/>
</dbReference>
<dbReference type="GO" id="GO:0008800">
    <property type="term" value="F:beta-lactamase activity"/>
    <property type="evidence" value="ECO:0007669"/>
    <property type="project" value="InterPro"/>
</dbReference>
<name>A0A1H8XFZ1_9PSEU</name>
<dbReference type="GO" id="GO:0030655">
    <property type="term" value="P:beta-lactam antibiotic catabolic process"/>
    <property type="evidence" value="ECO:0007669"/>
    <property type="project" value="InterPro"/>
</dbReference>
<proteinExistence type="predicted"/>
<evidence type="ECO:0000313" key="3">
    <source>
        <dbReference type="Proteomes" id="UP000198582"/>
    </source>
</evidence>
<evidence type="ECO:0000259" key="1">
    <source>
        <dbReference type="Pfam" id="PF13354"/>
    </source>
</evidence>